<dbReference type="Proteomes" id="UP001165283">
    <property type="component" value="Unassembled WGS sequence"/>
</dbReference>
<accession>A0ABT1AAY3</accession>
<dbReference type="InterPro" id="IPR027417">
    <property type="entry name" value="P-loop_NTPase"/>
</dbReference>
<dbReference type="SUPFAM" id="SSF52540">
    <property type="entry name" value="P-loop containing nucleoside triphosphate hydrolases"/>
    <property type="match status" value="1"/>
</dbReference>
<evidence type="ECO:0000313" key="2">
    <source>
        <dbReference type="Proteomes" id="UP001165283"/>
    </source>
</evidence>
<proteinExistence type="predicted"/>
<comment type="caution">
    <text evidence="1">The sequence shown here is derived from an EMBL/GenBank/DDBJ whole genome shotgun (WGS) entry which is preliminary data.</text>
</comment>
<evidence type="ECO:0008006" key="3">
    <source>
        <dbReference type="Google" id="ProtNLM"/>
    </source>
</evidence>
<gene>
    <name evidence="1" type="ORF">KDL28_34160</name>
</gene>
<keyword evidence="2" id="KW-1185">Reference proteome</keyword>
<protein>
    <recommendedName>
        <fullName evidence="3">50S ribosome-binding GTPase</fullName>
    </recommendedName>
</protein>
<sequence>MIPTNQAPAAAASAAAAGEDGRLVYRIGMVGPSRVGKTSLITALLHDGQRLLEGTPISMKAVGTATQKRLSQHRRELDGSLLAGEFDAGALGGSQDQFTFHLLLDTGIPGTGIELQLLDYPGGWLDPHTRPAGVDAQWEECERFLEQCSVLVVPVDAAVLMEATTASHLRAVPTVLGTPQVTDVVRSWLKRRNERPDEPALLLLCPVKCESYFDDNGGRRDQSATLLQWVRKVYRQVIELVPNEAPDVRSMRVVYAPVDTIGCVEILRADWLPEPDEPGALTFVAHYGVRPPGERSVKGTEDIMIALCRQLVSGRQKVEEREAGLRREQADTAQTFAERDEGFFRNIWYLVSGERRLRADAARSSREEAIQAAERARALTGIVESLARRAHSDRVHQW</sequence>
<name>A0ABT1AAY3_9PSEU</name>
<evidence type="ECO:0000313" key="1">
    <source>
        <dbReference type="EMBL" id="MCO1660116.1"/>
    </source>
</evidence>
<dbReference type="RefSeq" id="WP_252445406.1">
    <property type="nucleotide sequence ID" value="NZ_JAGSOV010000077.1"/>
</dbReference>
<dbReference type="Gene3D" id="3.40.50.300">
    <property type="entry name" value="P-loop containing nucleotide triphosphate hydrolases"/>
    <property type="match status" value="1"/>
</dbReference>
<dbReference type="EMBL" id="JAGSOV010000077">
    <property type="protein sequence ID" value="MCO1660116.1"/>
    <property type="molecule type" value="Genomic_DNA"/>
</dbReference>
<organism evidence="1 2">
    <name type="scientific">Pseudonocardia humida</name>
    <dbReference type="NCBI Taxonomy" id="2800819"/>
    <lineage>
        <taxon>Bacteria</taxon>
        <taxon>Bacillati</taxon>
        <taxon>Actinomycetota</taxon>
        <taxon>Actinomycetes</taxon>
        <taxon>Pseudonocardiales</taxon>
        <taxon>Pseudonocardiaceae</taxon>
        <taxon>Pseudonocardia</taxon>
    </lineage>
</organism>
<reference evidence="1" key="1">
    <citation type="submission" date="2021-04" db="EMBL/GenBank/DDBJ databases">
        <title>Pseudonocardia sp. nov., isolated from sandy soil of mangrove forest.</title>
        <authorList>
            <person name="Zan Z."/>
            <person name="Huang R."/>
            <person name="Liu W."/>
        </authorList>
    </citation>
    <scope>NUCLEOTIDE SEQUENCE</scope>
    <source>
        <strain evidence="1">S2-4</strain>
    </source>
</reference>